<dbReference type="eggNOG" id="COG2717">
    <property type="taxonomic scope" value="Bacteria"/>
</dbReference>
<evidence type="ECO:0000256" key="3">
    <source>
        <dbReference type="ARBA" id="ARBA00022617"/>
    </source>
</evidence>
<keyword evidence="10" id="KW-0285">Flavoprotein</keyword>
<keyword evidence="8 10" id="KW-0408">Iron</keyword>
<keyword evidence="2 10" id="KW-0813">Transport</keyword>
<protein>
    <recommendedName>
        <fullName evidence="10">Protein-methionine-sulfoxide reductase heme-binding subunit MsrQ</fullName>
    </recommendedName>
    <alternativeName>
        <fullName evidence="10">Flavocytochrome MsrQ</fullName>
    </alternativeName>
</protein>
<dbReference type="GO" id="GO:0020037">
    <property type="term" value="F:heme binding"/>
    <property type="evidence" value="ECO:0007669"/>
    <property type="project" value="UniProtKB-UniRule"/>
</dbReference>
<dbReference type="EMBL" id="AKKL01000022">
    <property type="protein sequence ID" value="EKT62007.1"/>
    <property type="molecule type" value="Genomic_DNA"/>
</dbReference>
<feature type="domain" description="Ferric oxidoreductase" evidence="11">
    <location>
        <begin position="48"/>
        <end position="162"/>
    </location>
</feature>
<comment type="subcellular location">
    <subcellularLocation>
        <location evidence="10">Cell membrane</location>
        <topology evidence="10">Multi-pass membrane protein</topology>
    </subcellularLocation>
    <subcellularLocation>
        <location evidence="1">Membrane</location>
        <topology evidence="1">Multi-pass membrane protein</topology>
    </subcellularLocation>
</comment>
<keyword evidence="10" id="KW-1003">Cell membrane</keyword>
<evidence type="ECO:0000256" key="10">
    <source>
        <dbReference type="HAMAP-Rule" id="MF_01207"/>
    </source>
</evidence>
<dbReference type="GO" id="GO:0010181">
    <property type="term" value="F:FMN binding"/>
    <property type="evidence" value="ECO:0007669"/>
    <property type="project" value="UniProtKB-UniRule"/>
</dbReference>
<dbReference type="PATRIC" id="fig|1141662.3.peg.1810"/>
<feature type="transmembrane region" description="Helical" evidence="10">
    <location>
        <begin position="52"/>
        <end position="69"/>
    </location>
</feature>
<keyword evidence="9 10" id="KW-0472">Membrane</keyword>
<organism evidence="12 13">
    <name type="scientific">Providencia burhodogranariea DSM 19968</name>
    <dbReference type="NCBI Taxonomy" id="1141662"/>
    <lineage>
        <taxon>Bacteria</taxon>
        <taxon>Pseudomonadati</taxon>
        <taxon>Pseudomonadota</taxon>
        <taxon>Gammaproteobacteria</taxon>
        <taxon>Enterobacterales</taxon>
        <taxon>Morganellaceae</taxon>
        <taxon>Providencia</taxon>
    </lineage>
</organism>
<feature type="transmembrane region" description="Helical" evidence="10">
    <location>
        <begin position="81"/>
        <end position="99"/>
    </location>
</feature>
<dbReference type="GO" id="GO:0005886">
    <property type="term" value="C:plasma membrane"/>
    <property type="evidence" value="ECO:0007669"/>
    <property type="project" value="UniProtKB-SubCell"/>
</dbReference>
<accession>K8WX95</accession>
<comment type="cofactor">
    <cofactor evidence="10">
        <name>heme b</name>
        <dbReference type="ChEBI" id="CHEBI:60344"/>
    </cofactor>
    <text evidence="10">Binds 1 heme b (iron(II)-protoporphyrin IX) group per subunit.</text>
</comment>
<evidence type="ECO:0000313" key="13">
    <source>
        <dbReference type="Proteomes" id="UP000009336"/>
    </source>
</evidence>
<keyword evidence="5 10" id="KW-0812">Transmembrane</keyword>
<evidence type="ECO:0000256" key="1">
    <source>
        <dbReference type="ARBA" id="ARBA00004141"/>
    </source>
</evidence>
<keyword evidence="7 10" id="KW-1133">Transmembrane helix</keyword>
<dbReference type="Proteomes" id="UP000009336">
    <property type="component" value="Unassembled WGS sequence"/>
</dbReference>
<keyword evidence="6 10" id="KW-0249">Electron transport</keyword>
<dbReference type="AlphaFoldDB" id="K8WX95"/>
<evidence type="ECO:0000256" key="7">
    <source>
        <dbReference type="ARBA" id="ARBA00022989"/>
    </source>
</evidence>
<dbReference type="OrthoDB" id="9788328at2"/>
<comment type="function">
    <text evidence="10">Part of the MsrPQ system that repairs oxidized periplasmic proteins containing methionine sulfoxide residues (Met-O), using respiratory chain electrons. Thus protects these proteins from oxidative-stress damage caused by reactive species of oxygen and chlorine generated by the host defense mechanisms. MsrPQ is essential for the maintenance of envelope integrity under bleach stress, rescuing a wide series of structurally unrelated periplasmic proteins from methionine oxidation. MsrQ provides electrons for reduction to the reductase catalytic subunit MsrP, using the quinone pool of the respiratory chain.</text>
</comment>
<evidence type="ECO:0000256" key="8">
    <source>
        <dbReference type="ARBA" id="ARBA00023004"/>
    </source>
</evidence>
<evidence type="ECO:0000259" key="11">
    <source>
        <dbReference type="Pfam" id="PF01794"/>
    </source>
</evidence>
<feature type="transmembrane region" description="Helical" evidence="10">
    <location>
        <begin position="119"/>
        <end position="142"/>
    </location>
</feature>
<dbReference type="PANTHER" id="PTHR36964">
    <property type="entry name" value="PROTEIN-METHIONINE-SULFOXIDE REDUCTASE HEME-BINDING SUBUNIT MSRQ"/>
    <property type="match status" value="1"/>
</dbReference>
<dbReference type="HOGENOM" id="CLU_080662_1_0_6"/>
<dbReference type="GO" id="GO:0046872">
    <property type="term" value="F:metal ion binding"/>
    <property type="evidence" value="ECO:0007669"/>
    <property type="project" value="UniProtKB-KW"/>
</dbReference>
<sequence length="201" mass="23905">MMKPPNKPIWLIKGIFHLIALVPLVWLIYALFFQELSADPAKDIQHFTGLTALRLLVLTVAIPMLAYYLKLNELFQTRKLLGLWCFFWAVLHLTSYLLLEIGWGNFTLFFNEIFSRVYLIIGLICWLILFLMAVSSFNWIRIKLGTWWKRIHNLLYPLLLMVIVHFILSLKTTTPEPFFYLAIVLIAYFYRYQQQRKIVSR</sequence>
<dbReference type="GO" id="GO:0016679">
    <property type="term" value="F:oxidoreductase activity, acting on diphenols and related substances as donors"/>
    <property type="evidence" value="ECO:0007669"/>
    <property type="project" value="TreeGrafter"/>
</dbReference>
<evidence type="ECO:0000256" key="4">
    <source>
        <dbReference type="ARBA" id="ARBA00022643"/>
    </source>
</evidence>
<reference evidence="12 13" key="1">
    <citation type="journal article" date="2012" name="BMC Genomics">
        <title>Comparative genomics of bacteria in the genus Providencia isolated from wild Drosophila melanogaster.</title>
        <authorList>
            <person name="Galac M.R."/>
            <person name="Lazzaro B.P."/>
        </authorList>
    </citation>
    <scope>NUCLEOTIDE SEQUENCE [LARGE SCALE GENOMIC DNA]</scope>
    <source>
        <strain evidence="12 13">DSM 19968</strain>
    </source>
</reference>
<dbReference type="PANTHER" id="PTHR36964:SF1">
    <property type="entry name" value="PROTEIN-METHIONINE-SULFOXIDE REDUCTASE HEME-BINDING SUBUNIT MSRQ"/>
    <property type="match status" value="1"/>
</dbReference>
<feature type="transmembrane region" description="Helical" evidence="10">
    <location>
        <begin position="177"/>
        <end position="193"/>
    </location>
</feature>
<keyword evidence="13" id="KW-1185">Reference proteome</keyword>
<evidence type="ECO:0000256" key="9">
    <source>
        <dbReference type="ARBA" id="ARBA00023136"/>
    </source>
</evidence>
<dbReference type="InterPro" id="IPR022837">
    <property type="entry name" value="MsrQ-like"/>
</dbReference>
<feature type="transmembrane region" description="Helical" evidence="10">
    <location>
        <begin position="12"/>
        <end position="32"/>
    </location>
</feature>
<evidence type="ECO:0000256" key="5">
    <source>
        <dbReference type="ARBA" id="ARBA00022692"/>
    </source>
</evidence>
<dbReference type="STRING" id="1141662.OOA_08951"/>
<dbReference type="RefSeq" id="WP_008911806.1">
    <property type="nucleotide sequence ID" value="NZ_KB233222.1"/>
</dbReference>
<keyword evidence="10" id="KW-0479">Metal-binding</keyword>
<feature type="transmembrane region" description="Helical" evidence="10">
    <location>
        <begin position="154"/>
        <end position="171"/>
    </location>
</feature>
<keyword evidence="3 10" id="KW-0349">Heme</keyword>
<comment type="similarity">
    <text evidence="10">Belongs to the MsrQ family.</text>
</comment>
<dbReference type="HAMAP" id="MF_01207">
    <property type="entry name" value="MsrQ"/>
    <property type="match status" value="1"/>
</dbReference>
<dbReference type="InterPro" id="IPR013130">
    <property type="entry name" value="Fe3_Rdtase_TM_dom"/>
</dbReference>
<keyword evidence="4 10" id="KW-0288">FMN</keyword>
<dbReference type="Pfam" id="PF01794">
    <property type="entry name" value="Ferric_reduct"/>
    <property type="match status" value="1"/>
</dbReference>
<evidence type="ECO:0000313" key="12">
    <source>
        <dbReference type="EMBL" id="EKT62007.1"/>
    </source>
</evidence>
<name>K8WX95_9GAMM</name>
<comment type="cofactor">
    <cofactor evidence="10">
        <name>FMN</name>
        <dbReference type="ChEBI" id="CHEBI:58210"/>
    </cofactor>
    <text evidence="10">Binds 1 FMN per subunit.</text>
</comment>
<dbReference type="GO" id="GO:0009055">
    <property type="term" value="F:electron transfer activity"/>
    <property type="evidence" value="ECO:0007669"/>
    <property type="project" value="UniProtKB-UniRule"/>
</dbReference>
<comment type="subunit">
    <text evidence="10">Heterodimer of a catalytic subunit (MsrP) and a heme-binding subunit (MsrQ).</text>
</comment>
<proteinExistence type="inferred from homology"/>
<evidence type="ECO:0000256" key="2">
    <source>
        <dbReference type="ARBA" id="ARBA00022448"/>
    </source>
</evidence>
<dbReference type="GO" id="GO:0030091">
    <property type="term" value="P:protein repair"/>
    <property type="evidence" value="ECO:0007669"/>
    <property type="project" value="UniProtKB-UniRule"/>
</dbReference>
<evidence type="ECO:0000256" key="6">
    <source>
        <dbReference type="ARBA" id="ARBA00022982"/>
    </source>
</evidence>
<comment type="caution">
    <text evidence="12">The sequence shown here is derived from an EMBL/GenBank/DDBJ whole genome shotgun (WGS) entry which is preliminary data.</text>
</comment>
<gene>
    <name evidence="10" type="primary">msrQ</name>
    <name evidence="12" type="ORF">OOA_08951</name>
</gene>